<feature type="domain" description="ABC transmembrane type-1" evidence="8">
    <location>
        <begin position="96"/>
        <end position="306"/>
    </location>
</feature>
<dbReference type="Pfam" id="PF19300">
    <property type="entry name" value="BPD_transp_1_N"/>
    <property type="match status" value="1"/>
</dbReference>
<feature type="transmembrane region" description="Helical" evidence="7">
    <location>
        <begin position="135"/>
        <end position="156"/>
    </location>
</feature>
<dbReference type="InterPro" id="IPR000515">
    <property type="entry name" value="MetI-like"/>
</dbReference>
<keyword evidence="6 7" id="KW-0472">Membrane</keyword>
<dbReference type="EMBL" id="JAFVMF010000002">
    <property type="protein sequence ID" value="MBO1358545.1"/>
    <property type="molecule type" value="Genomic_DNA"/>
</dbReference>
<comment type="subcellular location">
    <subcellularLocation>
        <location evidence="1 7">Cell membrane</location>
        <topology evidence="1 7">Multi-pass membrane protein</topology>
    </subcellularLocation>
</comment>
<sequence>MLAFAARRAGVNALLLLLVSLTGFMLLHATPGGPLAQFSLSPGMTSERLNQIAHSMGLDQPLWLQYVKWLGGLLKGDWGHSYRDHAPVLSIIISHLGATVELGLASLVISFLGGLAMGLIGALRAGEAIDALCSLVGVILLSLPTFWLGLVFIYFLSVRTGWFPAGGLMSPGHASATDRLRHLALPAMTLGLVSIPVWGAYIRSFAGDTLNQDHIRTARALGVPGWRIVLRRVLPAALLPLIPIAGVYLPTLLSGALVTETVFTWPGVGRLFLDSLQYRDYPVALGVLMFSAVLVLMCSLAAELLHHAADPRLRT</sequence>
<evidence type="ECO:0000256" key="4">
    <source>
        <dbReference type="ARBA" id="ARBA00022692"/>
    </source>
</evidence>
<feature type="transmembrane region" description="Helical" evidence="7">
    <location>
        <begin position="237"/>
        <end position="263"/>
    </location>
</feature>
<dbReference type="PROSITE" id="PS50928">
    <property type="entry name" value="ABC_TM1"/>
    <property type="match status" value="1"/>
</dbReference>
<organism evidence="9 10">
    <name type="scientific">Acetobacter sacchari</name>
    <dbReference type="NCBI Taxonomy" id="2661687"/>
    <lineage>
        <taxon>Bacteria</taxon>
        <taxon>Pseudomonadati</taxon>
        <taxon>Pseudomonadota</taxon>
        <taxon>Alphaproteobacteria</taxon>
        <taxon>Acetobacterales</taxon>
        <taxon>Acetobacteraceae</taxon>
        <taxon>Acetobacter</taxon>
    </lineage>
</organism>
<evidence type="ECO:0000256" key="1">
    <source>
        <dbReference type="ARBA" id="ARBA00004651"/>
    </source>
</evidence>
<evidence type="ECO:0000256" key="6">
    <source>
        <dbReference type="ARBA" id="ARBA00023136"/>
    </source>
</evidence>
<dbReference type="InterPro" id="IPR035906">
    <property type="entry name" value="MetI-like_sf"/>
</dbReference>
<evidence type="ECO:0000256" key="2">
    <source>
        <dbReference type="ARBA" id="ARBA00022448"/>
    </source>
</evidence>
<evidence type="ECO:0000259" key="8">
    <source>
        <dbReference type="PROSITE" id="PS50928"/>
    </source>
</evidence>
<keyword evidence="10" id="KW-1185">Reference proteome</keyword>
<reference evidence="9 10" key="1">
    <citation type="submission" date="2021-03" db="EMBL/GenBank/DDBJ databases">
        <title>The complete genome sequence of Acetobacter sacchari TBRC 11175.</title>
        <authorList>
            <person name="Charoenyingcharoen P."/>
            <person name="Yukphan P."/>
        </authorList>
    </citation>
    <scope>NUCLEOTIDE SEQUENCE [LARGE SCALE GENOMIC DNA]</scope>
    <source>
        <strain evidence="9 10">TBRC 11175</strain>
    </source>
</reference>
<keyword evidence="5 7" id="KW-1133">Transmembrane helix</keyword>
<evidence type="ECO:0000256" key="5">
    <source>
        <dbReference type="ARBA" id="ARBA00022989"/>
    </source>
</evidence>
<gene>
    <name evidence="9" type="ORF">J2D73_01860</name>
</gene>
<dbReference type="Gene3D" id="1.10.3720.10">
    <property type="entry name" value="MetI-like"/>
    <property type="match status" value="1"/>
</dbReference>
<feature type="transmembrane region" description="Helical" evidence="7">
    <location>
        <begin position="283"/>
        <end position="305"/>
    </location>
</feature>
<feature type="transmembrane region" description="Helical" evidence="7">
    <location>
        <begin position="104"/>
        <end position="123"/>
    </location>
</feature>
<dbReference type="Pfam" id="PF00528">
    <property type="entry name" value="BPD_transp_1"/>
    <property type="match status" value="1"/>
</dbReference>
<proteinExistence type="inferred from homology"/>
<evidence type="ECO:0000313" key="10">
    <source>
        <dbReference type="Proteomes" id="UP000664771"/>
    </source>
</evidence>
<name>A0ABS3LRL6_9PROT</name>
<evidence type="ECO:0000256" key="7">
    <source>
        <dbReference type="RuleBase" id="RU363032"/>
    </source>
</evidence>
<dbReference type="PANTHER" id="PTHR43163">
    <property type="entry name" value="DIPEPTIDE TRANSPORT SYSTEM PERMEASE PROTEIN DPPB-RELATED"/>
    <property type="match status" value="1"/>
</dbReference>
<comment type="similarity">
    <text evidence="7">Belongs to the binding-protein-dependent transport system permease family.</text>
</comment>
<evidence type="ECO:0000256" key="3">
    <source>
        <dbReference type="ARBA" id="ARBA00022475"/>
    </source>
</evidence>
<accession>A0ABS3LRL6</accession>
<protein>
    <submittedName>
        <fullName evidence="9">ABC transporter permease</fullName>
    </submittedName>
</protein>
<dbReference type="PANTHER" id="PTHR43163:SF6">
    <property type="entry name" value="DIPEPTIDE TRANSPORT SYSTEM PERMEASE PROTEIN DPPB-RELATED"/>
    <property type="match status" value="1"/>
</dbReference>
<evidence type="ECO:0000313" key="9">
    <source>
        <dbReference type="EMBL" id="MBO1358545.1"/>
    </source>
</evidence>
<keyword evidence="3" id="KW-1003">Cell membrane</keyword>
<keyword evidence="2 7" id="KW-0813">Transport</keyword>
<dbReference type="InterPro" id="IPR045621">
    <property type="entry name" value="BPD_transp_1_N"/>
</dbReference>
<comment type="caution">
    <text evidence="9">The sequence shown here is derived from an EMBL/GenBank/DDBJ whole genome shotgun (WGS) entry which is preliminary data.</text>
</comment>
<keyword evidence="4 7" id="KW-0812">Transmembrane</keyword>
<feature type="transmembrane region" description="Helical" evidence="7">
    <location>
        <begin position="183"/>
        <end position="202"/>
    </location>
</feature>
<dbReference type="Proteomes" id="UP000664771">
    <property type="component" value="Unassembled WGS sequence"/>
</dbReference>
<dbReference type="SUPFAM" id="SSF161098">
    <property type="entry name" value="MetI-like"/>
    <property type="match status" value="1"/>
</dbReference>
<dbReference type="CDD" id="cd06261">
    <property type="entry name" value="TM_PBP2"/>
    <property type="match status" value="1"/>
</dbReference>